<dbReference type="Proteomes" id="UP000185678">
    <property type="component" value="Unassembled WGS sequence"/>
</dbReference>
<proteinExistence type="predicted"/>
<protein>
    <submittedName>
        <fullName evidence="4">Osmotically-inducible protein OsmY, contains BON domain</fullName>
    </submittedName>
</protein>
<dbReference type="STRING" id="80876.SAMN05421779_104405"/>
<feature type="compositionally biased region" description="Basic and acidic residues" evidence="1">
    <location>
        <begin position="229"/>
        <end position="240"/>
    </location>
</feature>
<dbReference type="InterPro" id="IPR014004">
    <property type="entry name" value="Transpt-assoc_nodulatn_dom_bac"/>
</dbReference>
<sequence>MIRLSRIFRHFLFPVGCMLAGLALAGCSPVGLVIGAGASVANTATEDRGLDGASSDTMIDSTVRGALGRAGYGYFSDVNVTVRERRVLLSGFVRSENDRKKLVEAASKSDGVAEVIDALRVGPSPEMSDSARDKLIEQEISAGLLFDGNVKSNNYIAESSQRVVFLMGVAQSQAELNRVIARARNTDFVRAVFSFVLMKNDPKRVGPNETVTSVTITRPQGIPGPLVRSESDSPAAKENR</sequence>
<dbReference type="SMART" id="SM00749">
    <property type="entry name" value="BON"/>
    <property type="match status" value="2"/>
</dbReference>
<gene>
    <name evidence="4" type="ORF">SAMN05421779_104405</name>
</gene>
<dbReference type="AlphaFoldDB" id="A0A1N7MWG1"/>
<dbReference type="OrthoDB" id="8479706at2"/>
<dbReference type="RefSeq" id="WP_076400821.1">
    <property type="nucleotide sequence ID" value="NZ_FTOA01000004.1"/>
</dbReference>
<organism evidence="4 5">
    <name type="scientific">Insolitispirillum peregrinum</name>
    <dbReference type="NCBI Taxonomy" id="80876"/>
    <lineage>
        <taxon>Bacteria</taxon>
        <taxon>Pseudomonadati</taxon>
        <taxon>Pseudomonadota</taxon>
        <taxon>Alphaproteobacteria</taxon>
        <taxon>Rhodospirillales</taxon>
        <taxon>Novispirillaceae</taxon>
        <taxon>Insolitispirillum</taxon>
    </lineage>
</organism>
<feature type="region of interest" description="Disordered" evidence="1">
    <location>
        <begin position="215"/>
        <end position="240"/>
    </location>
</feature>
<name>A0A1N7MWG1_9PROT</name>
<reference evidence="4 5" key="1">
    <citation type="submission" date="2017-01" db="EMBL/GenBank/DDBJ databases">
        <authorList>
            <person name="Mah S.A."/>
            <person name="Swanson W.J."/>
            <person name="Moy G.W."/>
            <person name="Vacquier V.D."/>
        </authorList>
    </citation>
    <scope>NUCLEOTIDE SEQUENCE [LARGE SCALE GENOMIC DNA]</scope>
    <source>
        <strain evidence="4 5">DSM 11589</strain>
    </source>
</reference>
<feature type="signal peptide" evidence="2">
    <location>
        <begin position="1"/>
        <end position="25"/>
    </location>
</feature>
<feature type="chain" id="PRO_5012003694" evidence="2">
    <location>
        <begin position="26"/>
        <end position="240"/>
    </location>
</feature>
<keyword evidence="5" id="KW-1185">Reference proteome</keyword>
<dbReference type="PANTHER" id="PTHR34606">
    <property type="entry name" value="BON DOMAIN-CONTAINING PROTEIN"/>
    <property type="match status" value="1"/>
</dbReference>
<dbReference type="InterPro" id="IPR007055">
    <property type="entry name" value="BON_dom"/>
</dbReference>
<evidence type="ECO:0000256" key="2">
    <source>
        <dbReference type="SAM" id="SignalP"/>
    </source>
</evidence>
<keyword evidence="2" id="KW-0732">Signal</keyword>
<feature type="domain" description="BON" evidence="3">
    <location>
        <begin position="55"/>
        <end position="123"/>
    </location>
</feature>
<evidence type="ECO:0000313" key="4">
    <source>
        <dbReference type="EMBL" id="SIS90465.1"/>
    </source>
</evidence>
<evidence type="ECO:0000313" key="5">
    <source>
        <dbReference type="Proteomes" id="UP000185678"/>
    </source>
</evidence>
<dbReference type="Pfam" id="PF04972">
    <property type="entry name" value="BON"/>
    <property type="match status" value="2"/>
</dbReference>
<evidence type="ECO:0000259" key="3">
    <source>
        <dbReference type="PROSITE" id="PS50914"/>
    </source>
</evidence>
<dbReference type="PROSITE" id="PS51257">
    <property type="entry name" value="PROKAR_LIPOPROTEIN"/>
    <property type="match status" value="1"/>
</dbReference>
<evidence type="ECO:0000256" key="1">
    <source>
        <dbReference type="SAM" id="MobiDB-lite"/>
    </source>
</evidence>
<dbReference type="EMBL" id="FTOA01000004">
    <property type="protein sequence ID" value="SIS90465.1"/>
    <property type="molecule type" value="Genomic_DNA"/>
</dbReference>
<dbReference type="InterPro" id="IPR051686">
    <property type="entry name" value="Lipoprotein_DolP"/>
</dbReference>
<accession>A0A1N7MWG1</accession>
<dbReference type="PANTHER" id="PTHR34606:SF15">
    <property type="entry name" value="BON DOMAIN-CONTAINING PROTEIN"/>
    <property type="match status" value="1"/>
</dbReference>
<dbReference type="PROSITE" id="PS50914">
    <property type="entry name" value="BON"/>
    <property type="match status" value="1"/>
</dbReference>
<dbReference type="Gene3D" id="3.40.1520.20">
    <property type="match status" value="1"/>
</dbReference>